<gene>
    <name evidence="7" type="ORF">CDO52_01460</name>
</gene>
<evidence type="ECO:0000256" key="2">
    <source>
        <dbReference type="ARBA" id="ARBA00022692"/>
    </source>
</evidence>
<feature type="transmembrane region" description="Helical" evidence="5">
    <location>
        <begin position="173"/>
        <end position="191"/>
    </location>
</feature>
<dbReference type="Proteomes" id="UP000215005">
    <property type="component" value="Chromosome"/>
</dbReference>
<dbReference type="Pfam" id="PF00916">
    <property type="entry name" value="Sulfate_transp"/>
    <property type="match status" value="2"/>
</dbReference>
<feature type="transmembrane region" description="Helical" evidence="5">
    <location>
        <begin position="150"/>
        <end position="166"/>
    </location>
</feature>
<feature type="transmembrane region" description="Helical" evidence="5">
    <location>
        <begin position="50"/>
        <end position="66"/>
    </location>
</feature>
<dbReference type="InterPro" id="IPR011547">
    <property type="entry name" value="SLC26A/SulP_dom"/>
</dbReference>
<evidence type="ECO:0000256" key="1">
    <source>
        <dbReference type="ARBA" id="ARBA00004141"/>
    </source>
</evidence>
<dbReference type="Pfam" id="PF01740">
    <property type="entry name" value="STAS"/>
    <property type="match status" value="1"/>
</dbReference>
<proteinExistence type="predicted"/>
<protein>
    <submittedName>
        <fullName evidence="7">SulP family inorganic anion transporter</fullName>
    </submittedName>
</protein>
<keyword evidence="3 5" id="KW-1133">Transmembrane helix</keyword>
<feature type="transmembrane region" description="Helical" evidence="5">
    <location>
        <begin position="21"/>
        <end position="44"/>
    </location>
</feature>
<evidence type="ECO:0000256" key="4">
    <source>
        <dbReference type="ARBA" id="ARBA00023136"/>
    </source>
</evidence>
<dbReference type="PANTHER" id="PTHR43310:SF1">
    <property type="entry name" value="SULFATE TRANSPORTER YBAR-RELATED"/>
    <property type="match status" value="1"/>
</dbReference>
<dbReference type="RefSeq" id="WP_026126128.1">
    <property type="nucleotide sequence ID" value="NZ_ANBG01000328.1"/>
</dbReference>
<feature type="transmembrane region" description="Helical" evidence="5">
    <location>
        <begin position="120"/>
        <end position="138"/>
    </location>
</feature>
<keyword evidence="8" id="KW-1185">Reference proteome</keyword>
<feature type="transmembrane region" description="Helical" evidence="5">
    <location>
        <begin position="94"/>
        <end position="113"/>
    </location>
</feature>
<feature type="domain" description="STAS" evidence="6">
    <location>
        <begin position="397"/>
        <end position="494"/>
    </location>
</feature>
<dbReference type="EMBL" id="CP022753">
    <property type="protein sequence ID" value="ASU85962.1"/>
    <property type="molecule type" value="Genomic_DNA"/>
</dbReference>
<feature type="transmembrane region" description="Helical" evidence="5">
    <location>
        <begin position="356"/>
        <end position="381"/>
    </location>
</feature>
<evidence type="ECO:0000313" key="8">
    <source>
        <dbReference type="Proteomes" id="UP000215005"/>
    </source>
</evidence>
<dbReference type="PROSITE" id="PS50801">
    <property type="entry name" value="STAS"/>
    <property type="match status" value="1"/>
</dbReference>
<feature type="transmembrane region" description="Helical" evidence="5">
    <location>
        <begin position="265"/>
        <end position="284"/>
    </location>
</feature>
<keyword evidence="4 5" id="KW-0472">Membrane</keyword>
<dbReference type="GO" id="GO:0016020">
    <property type="term" value="C:membrane"/>
    <property type="evidence" value="ECO:0007669"/>
    <property type="project" value="UniProtKB-SubCell"/>
</dbReference>
<reference evidence="7 8" key="1">
    <citation type="submission" date="2017-08" db="EMBL/GenBank/DDBJ databases">
        <title>The complete genome sequence of Nocardiopsis gilva YIM 90087.</title>
        <authorList>
            <person name="Yin M."/>
            <person name="Tang S."/>
        </authorList>
    </citation>
    <scope>NUCLEOTIDE SEQUENCE [LARGE SCALE GENOMIC DNA]</scope>
    <source>
        <strain evidence="7 8">YIM 90087</strain>
    </source>
</reference>
<evidence type="ECO:0000256" key="5">
    <source>
        <dbReference type="SAM" id="Phobius"/>
    </source>
</evidence>
<dbReference type="AlphaFoldDB" id="A0A223SCY0"/>
<name>A0A223SCY0_9ACTN</name>
<dbReference type="SUPFAM" id="SSF52091">
    <property type="entry name" value="SpoIIaa-like"/>
    <property type="match status" value="1"/>
</dbReference>
<dbReference type="InterPro" id="IPR002645">
    <property type="entry name" value="STAS_dom"/>
</dbReference>
<comment type="subcellular location">
    <subcellularLocation>
        <location evidence="1">Membrane</location>
        <topology evidence="1">Multi-pass membrane protein</topology>
    </subcellularLocation>
</comment>
<evidence type="ECO:0000313" key="7">
    <source>
        <dbReference type="EMBL" id="ASU85962.1"/>
    </source>
</evidence>
<dbReference type="CDD" id="cd07042">
    <property type="entry name" value="STAS_SulP_like_sulfate_transporter"/>
    <property type="match status" value="1"/>
</dbReference>
<dbReference type="KEGG" id="ngv:CDO52_01460"/>
<accession>A0A223SCY0</accession>
<dbReference type="InterPro" id="IPR052706">
    <property type="entry name" value="Membrane-Transporter-like"/>
</dbReference>
<organism evidence="7 8">
    <name type="scientific">Nocardiopsis gilva YIM 90087</name>
    <dbReference type="NCBI Taxonomy" id="1235441"/>
    <lineage>
        <taxon>Bacteria</taxon>
        <taxon>Bacillati</taxon>
        <taxon>Actinomycetota</taxon>
        <taxon>Actinomycetes</taxon>
        <taxon>Streptosporangiales</taxon>
        <taxon>Nocardiopsidaceae</taxon>
        <taxon>Nocardiopsis</taxon>
    </lineage>
</organism>
<dbReference type="PANTHER" id="PTHR43310">
    <property type="entry name" value="SULFATE TRANSPORTER YBAR-RELATED"/>
    <property type="match status" value="1"/>
</dbReference>
<dbReference type="Gene3D" id="3.30.750.24">
    <property type="entry name" value="STAS domain"/>
    <property type="match status" value="1"/>
</dbReference>
<sequence>MTTLRTAWQRTTLPSLSVLRAEALSGLVVALALIPNAISFSIIAGVDPSVGLYASFTMAVALAFLGGRPAMISSATAAMALVVAPLGREYGVDYLLAATILAGAVQVVLGLLGVARLMRFVPASVMTGFVNALAIMIFTAQIPHFAGDGWTVYAMIAAGLAIILLLPRLTTAVPAPLVAIIVLSAFAWIVGLDVPTVGDMGELPDSLPVPFLPDVPLSWETLRVIAPTAMTLALVGLIESLITAKLVDDYTETHSDKAREARGQGWANILSGFLGGMPGCATVGPTVMNVRSGARTRLSTFLAGVFLIVLVVMLDSLVAGIPMAALVAVMVFVAATTMDWRSVRPYTLRRMPWTETLVMVVTTAVIVATHNLALGVGIGVVTSMVIFARHAAVVAEVTSVLDPEGGTRVYSVHGELFFGSRDHVLHHFDYREAGVHTVTIDLSGAHVWDASAVAALDQALERFRRNGVTAEITGLNASSAALHNNVSGLLADAA</sequence>
<evidence type="ECO:0000259" key="6">
    <source>
        <dbReference type="PROSITE" id="PS50801"/>
    </source>
</evidence>
<dbReference type="InterPro" id="IPR036513">
    <property type="entry name" value="STAS_dom_sf"/>
</dbReference>
<dbReference type="OrthoDB" id="9771198at2"/>
<feature type="transmembrane region" description="Helical" evidence="5">
    <location>
        <begin position="304"/>
        <end position="335"/>
    </location>
</feature>
<evidence type="ECO:0000256" key="3">
    <source>
        <dbReference type="ARBA" id="ARBA00022989"/>
    </source>
</evidence>
<feature type="transmembrane region" description="Helical" evidence="5">
    <location>
        <begin position="224"/>
        <end position="244"/>
    </location>
</feature>
<keyword evidence="2 5" id="KW-0812">Transmembrane</keyword>